<keyword evidence="3" id="KW-0496">Mitochondrion</keyword>
<evidence type="ECO:0000313" key="6">
    <source>
        <dbReference type="EMBL" id="RHW72325.1"/>
    </source>
</evidence>
<protein>
    <submittedName>
        <fullName evidence="6">Stomatin-like protein</fullName>
    </submittedName>
</protein>
<dbReference type="SUPFAM" id="SSF117892">
    <property type="entry name" value="Band 7/SPFH domain"/>
    <property type="match status" value="1"/>
</dbReference>
<evidence type="ECO:0000256" key="2">
    <source>
        <dbReference type="ARBA" id="ARBA00008164"/>
    </source>
</evidence>
<dbReference type="InterPro" id="IPR001107">
    <property type="entry name" value="Band_7"/>
</dbReference>
<dbReference type="InterPro" id="IPR036013">
    <property type="entry name" value="Band_7/SPFH_dom_sf"/>
</dbReference>
<evidence type="ECO:0000256" key="3">
    <source>
        <dbReference type="ARBA" id="ARBA00023128"/>
    </source>
</evidence>
<organism evidence="6 7">
    <name type="scientific">Trypanosoma brucei equiperdum</name>
    <dbReference type="NCBI Taxonomy" id="630700"/>
    <lineage>
        <taxon>Eukaryota</taxon>
        <taxon>Discoba</taxon>
        <taxon>Euglenozoa</taxon>
        <taxon>Kinetoplastea</taxon>
        <taxon>Metakinetoplastina</taxon>
        <taxon>Trypanosomatida</taxon>
        <taxon>Trypanosomatidae</taxon>
        <taxon>Trypanosoma</taxon>
    </lineage>
</organism>
<evidence type="ECO:0000256" key="1">
    <source>
        <dbReference type="ARBA" id="ARBA00004173"/>
    </source>
</evidence>
<dbReference type="Pfam" id="PF01145">
    <property type="entry name" value="Band_7"/>
    <property type="match status" value="1"/>
</dbReference>
<dbReference type="EMBL" id="QSBY01000005">
    <property type="protein sequence ID" value="RHW72325.1"/>
    <property type="molecule type" value="Genomic_DNA"/>
</dbReference>
<dbReference type="InterPro" id="IPR032435">
    <property type="entry name" value="STML2-like_C"/>
</dbReference>
<dbReference type="PRINTS" id="PR00721">
    <property type="entry name" value="STOMATIN"/>
</dbReference>
<proteinExistence type="inferred from homology"/>
<dbReference type="Gene3D" id="3.30.479.30">
    <property type="entry name" value="Band 7 domain"/>
    <property type="match status" value="1"/>
</dbReference>
<dbReference type="FunFam" id="3.30.479.30:FF:000004">
    <property type="entry name" value="Putative membrane protease family, stomatin"/>
    <property type="match status" value="1"/>
</dbReference>
<dbReference type="GO" id="GO:0005886">
    <property type="term" value="C:plasma membrane"/>
    <property type="evidence" value="ECO:0007669"/>
    <property type="project" value="UniProtKB-ARBA"/>
</dbReference>
<dbReference type="GO" id="GO:0098552">
    <property type="term" value="C:side of membrane"/>
    <property type="evidence" value="ECO:0007669"/>
    <property type="project" value="UniProtKB-ARBA"/>
</dbReference>
<dbReference type="PANTHER" id="PTHR43327:SF10">
    <property type="entry name" value="STOMATIN-LIKE PROTEIN 2, MITOCHONDRIAL"/>
    <property type="match status" value="1"/>
</dbReference>
<feature type="compositionally biased region" description="Low complexity" evidence="4">
    <location>
        <begin position="504"/>
        <end position="532"/>
    </location>
</feature>
<comment type="similarity">
    <text evidence="2">Belongs to the band 7/mec-2 family.</text>
</comment>
<dbReference type="PANTHER" id="PTHR43327">
    <property type="entry name" value="STOMATIN-LIKE PROTEIN 2, MITOCHONDRIAL"/>
    <property type="match status" value="1"/>
</dbReference>
<accession>A0A3L6L7V3</accession>
<gene>
    <name evidence="6" type="ORF">DPX39_050010100</name>
</gene>
<dbReference type="Proteomes" id="UP000266743">
    <property type="component" value="Chromosome 5"/>
</dbReference>
<dbReference type="AlphaFoldDB" id="A0A3L6L7V3"/>
<name>A0A3L6L7V3_9TRYP</name>
<evidence type="ECO:0000313" key="7">
    <source>
        <dbReference type="Proteomes" id="UP000266743"/>
    </source>
</evidence>
<feature type="domain" description="Band 7" evidence="5">
    <location>
        <begin position="178"/>
        <end position="336"/>
    </location>
</feature>
<comment type="caution">
    <text evidence="6">The sequence shown here is derived from an EMBL/GenBank/DDBJ whole genome shotgun (WGS) entry which is preliminary data.</text>
</comment>
<dbReference type="InterPro" id="IPR050710">
    <property type="entry name" value="Band7/mec-2_domain"/>
</dbReference>
<evidence type="ECO:0000259" key="5">
    <source>
        <dbReference type="SMART" id="SM00244"/>
    </source>
</evidence>
<dbReference type="CDD" id="cd08829">
    <property type="entry name" value="SPFH_paraslipin"/>
    <property type="match status" value="1"/>
</dbReference>
<feature type="region of interest" description="Disordered" evidence="4">
    <location>
        <begin position="497"/>
        <end position="532"/>
    </location>
</feature>
<dbReference type="GO" id="GO:0007005">
    <property type="term" value="P:mitochondrion organization"/>
    <property type="evidence" value="ECO:0007669"/>
    <property type="project" value="TreeGrafter"/>
</dbReference>
<dbReference type="Pfam" id="PF16200">
    <property type="entry name" value="Band_7_C"/>
    <property type="match status" value="1"/>
</dbReference>
<reference evidence="6 7" key="1">
    <citation type="submission" date="2018-09" db="EMBL/GenBank/DDBJ databases">
        <title>whole genome sequence of T. equiperdum IVM-t1 strain.</title>
        <authorList>
            <person name="Suganuma K."/>
        </authorList>
    </citation>
    <scope>NUCLEOTIDE SEQUENCE [LARGE SCALE GENOMIC DNA]</scope>
    <source>
        <strain evidence="6 7">IVM-t1</strain>
    </source>
</reference>
<sequence length="532" mass="56127">MLRSLVHSCRTLSLPGTRVAPTCIVYTPPPTPPRGSAASFDCTAAGVRAISLVGSGLRRCGVSVSSGCGVSATSLGGTFRMYHSGSAGAGGYNYSQPPSPYGGATSNYMGGGYYAGSGDPNYSIDNNSNAVAVGSGGNAGGGAGGGGPVGSGRLPFVSRPFRSPVHPSSFIERVPRNTILNIVPQGRQYVVERLGRYHRTLDPGWWFVIPFVDKIRYAYSVKEQGIEIPNQSAITCDNVMVEIDGVLFLRIVDTCKASYNIENPIYNLLNLAQTTMRSEIGRLDLDTLFRERASLNKNIVEVLRSEAADWGIECKRYEIRDITVSELVRRSMDLQADAERRKRQLILQSEGEAQAGINRAGGLRRAQRLAARAQKYATVLRAEAEAAAMALKADAVGRSVGTVANAFNASPNPQSFRDAVALRVAEEYIEKFGELARRSNTVVLGGGGSGLPVSDPAAFTAQALSVFRAVSDSCGGNVGDAKVPAVGADPNIMNSSLGSGVGGTVDSNSVDNNSSSDSTSDDNNNNNSSGFR</sequence>
<dbReference type="SMART" id="SM00244">
    <property type="entry name" value="PHB"/>
    <property type="match status" value="1"/>
</dbReference>
<comment type="subcellular location">
    <subcellularLocation>
        <location evidence="1">Mitochondrion</location>
    </subcellularLocation>
</comment>
<dbReference type="InterPro" id="IPR001972">
    <property type="entry name" value="Stomatin_HflK_fam"/>
</dbReference>
<dbReference type="GO" id="GO:0005739">
    <property type="term" value="C:mitochondrion"/>
    <property type="evidence" value="ECO:0007669"/>
    <property type="project" value="UniProtKB-SubCell"/>
</dbReference>
<evidence type="ECO:0000256" key="4">
    <source>
        <dbReference type="SAM" id="MobiDB-lite"/>
    </source>
</evidence>